<reference evidence="2 3" key="1">
    <citation type="submission" date="2022-03" db="EMBL/GenBank/DDBJ databases">
        <title>Complete genome sequence of Lysobacter capsici VKM B-2533 and Lysobacter gummosus 10.1.1, promising sources of lytic agents.</title>
        <authorList>
            <person name="Tarlachkov S.V."/>
            <person name="Kudryakova I.V."/>
            <person name="Afoshin A.S."/>
            <person name="Leontyevskaya E.A."/>
            <person name="Leontyevskaya N.V."/>
        </authorList>
    </citation>
    <scope>NUCLEOTIDE SEQUENCE [LARGE SCALE GENOMIC DNA]</scope>
    <source>
        <strain evidence="2 3">10.1.1</strain>
    </source>
</reference>
<dbReference type="EMBL" id="CP093547">
    <property type="protein sequence ID" value="UNP30624.1"/>
    <property type="molecule type" value="Genomic_DNA"/>
</dbReference>
<evidence type="ECO:0000256" key="1">
    <source>
        <dbReference type="SAM" id="Phobius"/>
    </source>
</evidence>
<keyword evidence="2" id="KW-0378">Hydrolase</keyword>
<feature type="transmembrane region" description="Helical" evidence="1">
    <location>
        <begin position="126"/>
        <end position="149"/>
    </location>
</feature>
<proteinExistence type="predicted"/>
<organism evidence="2 3">
    <name type="scientific">Lysobacter gummosus</name>
    <dbReference type="NCBI Taxonomy" id="262324"/>
    <lineage>
        <taxon>Bacteria</taxon>
        <taxon>Pseudomonadati</taxon>
        <taxon>Pseudomonadota</taxon>
        <taxon>Gammaproteobacteria</taxon>
        <taxon>Lysobacterales</taxon>
        <taxon>Lysobacteraceae</taxon>
        <taxon>Lysobacter</taxon>
    </lineage>
</organism>
<keyword evidence="3" id="KW-1185">Reference proteome</keyword>
<dbReference type="PANTHER" id="PTHR40031:SF1">
    <property type="entry name" value="MEMBRANE-BOUND METAL-DEPENDENT HYDROLASE"/>
    <property type="match status" value="1"/>
</dbReference>
<evidence type="ECO:0000313" key="2">
    <source>
        <dbReference type="EMBL" id="UNP30624.1"/>
    </source>
</evidence>
<accession>A0ABY3XG65</accession>
<keyword evidence="1" id="KW-0812">Transmembrane</keyword>
<dbReference type="InterPro" id="IPR053170">
    <property type="entry name" value="Transcription_regulator"/>
</dbReference>
<evidence type="ECO:0000313" key="3">
    <source>
        <dbReference type="Proteomes" id="UP000829194"/>
    </source>
</evidence>
<dbReference type="InterPro" id="IPR007404">
    <property type="entry name" value="YdjM-like"/>
</dbReference>
<sequence length="363" mass="40520">MDSLTQIVLGAALSAAIAPAGHRRAALLAGAALGTLPDLDVIPVNLLTDDPVARMTWHRSLSHSLLVLPFVAWAIWGWCRARGGRVAQSPTRWFWAMQAALLTHPVLDAFTVYGTQLLWPLPLKPVMWSSIFIIDPLYTVWLLIACIWAWFARERRSAQPALVLGLALSSLYMGGSLWAKHRVEHDAEQALARLGLENAPRFSTPMPFNTLLWRVVAMTPGGFVEGERSLVADRGPMQFRVYASDAPAYSQVSGYPAVHRLQWFNHGFMKAEEQGGRLLLSDLRMGAEPDYSFRFAVAERDGESWREIEPEQLQWPWEAADKLPAMWTRIWSEPAIAADTAMDAHRLQHATAMRAPAHSDALK</sequence>
<gene>
    <name evidence="2" type="ORF">MOV92_05000</name>
</gene>
<dbReference type="RefSeq" id="WP_057941835.1">
    <property type="nucleotide sequence ID" value="NZ_CP011131.1"/>
</dbReference>
<protein>
    <submittedName>
        <fullName evidence="2">Metal-dependent hydrolase</fullName>
    </submittedName>
</protein>
<name>A0ABY3XG65_9GAMM</name>
<keyword evidence="1" id="KW-1133">Transmembrane helix</keyword>
<feature type="transmembrane region" description="Helical" evidence="1">
    <location>
        <begin position="61"/>
        <end position="81"/>
    </location>
</feature>
<dbReference type="Proteomes" id="UP000829194">
    <property type="component" value="Chromosome"/>
</dbReference>
<dbReference type="PANTHER" id="PTHR40031">
    <property type="entry name" value="HYPOTHETICAL MEMBRANE SPANNING PROTEIN"/>
    <property type="match status" value="1"/>
</dbReference>
<dbReference type="Pfam" id="PF04307">
    <property type="entry name" value="YdjM"/>
    <property type="match status" value="1"/>
</dbReference>
<keyword evidence="1" id="KW-0472">Membrane</keyword>
<feature type="transmembrane region" description="Helical" evidence="1">
    <location>
        <begin position="93"/>
        <end position="114"/>
    </location>
</feature>
<dbReference type="GO" id="GO:0016787">
    <property type="term" value="F:hydrolase activity"/>
    <property type="evidence" value="ECO:0007669"/>
    <property type="project" value="UniProtKB-KW"/>
</dbReference>